<dbReference type="PANTHER" id="PTHR33778">
    <property type="entry name" value="PROTEIN MGTC"/>
    <property type="match status" value="1"/>
</dbReference>
<keyword evidence="10" id="KW-1185">Reference proteome</keyword>
<evidence type="ECO:0000313" key="10">
    <source>
        <dbReference type="Proteomes" id="UP000290407"/>
    </source>
</evidence>
<feature type="transmembrane region" description="Helical" evidence="7">
    <location>
        <begin position="37"/>
        <end position="56"/>
    </location>
</feature>
<evidence type="ECO:0000259" key="8">
    <source>
        <dbReference type="Pfam" id="PF02308"/>
    </source>
</evidence>
<dbReference type="Pfam" id="PF02308">
    <property type="entry name" value="MgtC"/>
    <property type="match status" value="1"/>
</dbReference>
<dbReference type="PRINTS" id="PR01837">
    <property type="entry name" value="MGTCSAPBPROT"/>
</dbReference>
<evidence type="ECO:0000313" key="9">
    <source>
        <dbReference type="EMBL" id="RYC67045.1"/>
    </source>
</evidence>
<evidence type="ECO:0000256" key="6">
    <source>
        <dbReference type="ARBA" id="ARBA00023136"/>
    </source>
</evidence>
<evidence type="ECO:0000256" key="3">
    <source>
        <dbReference type="ARBA" id="ARBA00022475"/>
    </source>
</evidence>
<protein>
    <submittedName>
        <fullName evidence="9">MgtC/SapB family protein</fullName>
    </submittedName>
</protein>
<dbReference type="PANTHER" id="PTHR33778:SF1">
    <property type="entry name" value="MAGNESIUM TRANSPORTER YHID-RELATED"/>
    <property type="match status" value="1"/>
</dbReference>
<sequence length="210" mass="23207">MLFSEEDILRLVAALLVGGLIGAEREYRGKAAGFRTMIMICVGSALFTMVSVRIGGNSTDRIAANIVNGIGFLGAGIIFREENRVKGLTTAAVVWVVSALGMCLGSGQYDIALTGFGFVLGSLLLLSGLSRRISKWNQLREYKIVTPFRNKTLAQYEKFFEECGLSPTRSHQQRIGTEIIGHWRVSGSEKNHEKCIKRLLNDPEVKEFTF</sequence>
<keyword evidence="3" id="KW-1003">Cell membrane</keyword>
<comment type="subcellular location">
    <subcellularLocation>
        <location evidence="1">Cell membrane</location>
        <topology evidence="1">Multi-pass membrane protein</topology>
    </subcellularLocation>
</comment>
<keyword evidence="4 7" id="KW-0812">Transmembrane</keyword>
<evidence type="ECO:0000256" key="2">
    <source>
        <dbReference type="ARBA" id="ARBA00009298"/>
    </source>
</evidence>
<dbReference type="EMBL" id="SBLB01000010">
    <property type="protein sequence ID" value="RYC67045.1"/>
    <property type="molecule type" value="Genomic_DNA"/>
</dbReference>
<dbReference type="AlphaFoldDB" id="A0A4Q2UHT2"/>
<feature type="transmembrane region" description="Helical" evidence="7">
    <location>
        <begin position="111"/>
        <end position="130"/>
    </location>
</feature>
<keyword evidence="6 7" id="KW-0472">Membrane</keyword>
<gene>
    <name evidence="9" type="ORF">EQG79_27120</name>
</gene>
<dbReference type="InterPro" id="IPR049177">
    <property type="entry name" value="MgtC_SapB_SrpB_YhiD_N"/>
</dbReference>
<proteinExistence type="inferred from homology"/>
<evidence type="ECO:0000256" key="4">
    <source>
        <dbReference type="ARBA" id="ARBA00022692"/>
    </source>
</evidence>
<evidence type="ECO:0000256" key="1">
    <source>
        <dbReference type="ARBA" id="ARBA00004651"/>
    </source>
</evidence>
<accession>A0A4Q2UHT2</accession>
<keyword evidence="5 7" id="KW-1133">Transmembrane helix</keyword>
<comment type="similarity">
    <text evidence="2">Belongs to the MgtC/SapB family.</text>
</comment>
<feature type="domain" description="MgtC/SapB/SrpB/YhiD N-terminal" evidence="8">
    <location>
        <begin position="11"/>
        <end position="131"/>
    </location>
</feature>
<comment type="caution">
    <text evidence="9">The sequence shown here is derived from an EMBL/GenBank/DDBJ whole genome shotgun (WGS) entry which is preliminary data.</text>
</comment>
<feature type="transmembrane region" description="Helical" evidence="7">
    <location>
        <begin position="62"/>
        <end position="80"/>
    </location>
</feature>
<evidence type="ECO:0000256" key="5">
    <source>
        <dbReference type="ARBA" id="ARBA00022989"/>
    </source>
</evidence>
<dbReference type="GO" id="GO:0005886">
    <property type="term" value="C:plasma membrane"/>
    <property type="evidence" value="ECO:0007669"/>
    <property type="project" value="UniProtKB-SubCell"/>
</dbReference>
<dbReference type="Proteomes" id="UP000290407">
    <property type="component" value="Unassembled WGS sequence"/>
</dbReference>
<reference evidence="9 10" key="1">
    <citation type="submission" date="2019-01" db="EMBL/GenBank/DDBJ databases">
        <title>Spirosoma flava sp. nov., a propanil-degrading bacterium isolated from herbicide-contaminated soil.</title>
        <authorList>
            <person name="Zhang L."/>
            <person name="Jiang J.-D."/>
        </authorList>
    </citation>
    <scope>NUCLEOTIDE SEQUENCE [LARGE SCALE GENOMIC DNA]</scope>
    <source>
        <strain evidence="9 10">TY50</strain>
    </source>
</reference>
<dbReference type="InterPro" id="IPR003416">
    <property type="entry name" value="MgtC/SapB/SrpB/YhiD_fam"/>
</dbReference>
<name>A0A4Q2UHT2_9BACT</name>
<evidence type="ECO:0000256" key="7">
    <source>
        <dbReference type="SAM" id="Phobius"/>
    </source>
</evidence>
<organism evidence="9 10">
    <name type="scientific">Spirosoma sordidisoli</name>
    <dbReference type="NCBI Taxonomy" id="2502893"/>
    <lineage>
        <taxon>Bacteria</taxon>
        <taxon>Pseudomonadati</taxon>
        <taxon>Bacteroidota</taxon>
        <taxon>Cytophagia</taxon>
        <taxon>Cytophagales</taxon>
        <taxon>Cytophagaceae</taxon>
        <taxon>Spirosoma</taxon>
    </lineage>
</organism>
<dbReference type="RefSeq" id="WP_077922382.1">
    <property type="nucleotide sequence ID" value="NZ_SBLB01000010.1"/>
</dbReference>